<feature type="active site" evidence="5">
    <location>
        <position position="20"/>
    </location>
</feature>
<evidence type="ECO:0000313" key="8">
    <source>
        <dbReference type="Proteomes" id="UP000198705"/>
    </source>
</evidence>
<gene>
    <name evidence="7" type="ORF">SAMN04487989_10428</name>
</gene>
<dbReference type="InterPro" id="IPR017867">
    <property type="entry name" value="Tyr_phospatase_low_mol_wt"/>
</dbReference>
<feature type="active site" description="Nucleophile" evidence="5">
    <location>
        <position position="14"/>
    </location>
</feature>
<dbReference type="STRING" id="649333.SAMN04487989_10428"/>
<evidence type="ECO:0000256" key="2">
    <source>
        <dbReference type="ARBA" id="ARBA00013064"/>
    </source>
</evidence>
<dbReference type="Pfam" id="PF01451">
    <property type="entry name" value="LMWPc"/>
    <property type="match status" value="1"/>
</dbReference>
<dbReference type="GO" id="GO:0004725">
    <property type="term" value="F:protein tyrosine phosphatase activity"/>
    <property type="evidence" value="ECO:0007669"/>
    <property type="project" value="UniProtKB-EC"/>
</dbReference>
<evidence type="ECO:0000256" key="4">
    <source>
        <dbReference type="ARBA" id="ARBA00022912"/>
    </source>
</evidence>
<proteinExistence type="inferred from homology"/>
<keyword evidence="4" id="KW-0904">Protein phosphatase</keyword>
<dbReference type="EMBL" id="FOVN01000004">
    <property type="protein sequence ID" value="SFN79116.1"/>
    <property type="molecule type" value="Genomic_DNA"/>
</dbReference>
<dbReference type="Proteomes" id="UP000198705">
    <property type="component" value="Unassembled WGS sequence"/>
</dbReference>
<dbReference type="Gene3D" id="3.40.50.2300">
    <property type="match status" value="1"/>
</dbReference>
<feature type="domain" description="Phosphotyrosine protein phosphatase I" evidence="6">
    <location>
        <begin position="8"/>
        <end position="154"/>
    </location>
</feature>
<dbReference type="PRINTS" id="PR00719">
    <property type="entry name" value="LMWPTPASE"/>
</dbReference>
<dbReference type="SUPFAM" id="SSF52788">
    <property type="entry name" value="Phosphotyrosine protein phosphatases I"/>
    <property type="match status" value="1"/>
</dbReference>
<sequence length="157" mass="17442">MSRDPHTTKILMVCLGNICRSPLAEGILKSKLPETGFVVDSAGTGNYHVGDSPDPRSITTAKKYGLDITTQRGRQFTVSDFDTFDFIYVMDSSNFENVVKLARNANDIAKVHYILNEIYPNQNHSVPDPYTGGIQGFENTFKMLDEACTNLAMKLVN</sequence>
<comment type="similarity">
    <text evidence="1">Belongs to the low molecular weight phosphotyrosine protein phosphatase family.</text>
</comment>
<dbReference type="AlphaFoldDB" id="A0A1I5BWF7"/>
<name>A0A1I5BWF7_9FLAO</name>
<dbReference type="CDD" id="cd16343">
    <property type="entry name" value="LMWPTP"/>
    <property type="match status" value="1"/>
</dbReference>
<dbReference type="EC" id="3.1.3.48" evidence="2"/>
<evidence type="ECO:0000256" key="1">
    <source>
        <dbReference type="ARBA" id="ARBA00011063"/>
    </source>
</evidence>
<evidence type="ECO:0000313" key="7">
    <source>
        <dbReference type="EMBL" id="SFN79116.1"/>
    </source>
</evidence>
<keyword evidence="8" id="KW-1185">Reference proteome</keyword>
<dbReference type="PANTHER" id="PTHR11717:SF7">
    <property type="entry name" value="LOW MOLECULAR WEIGHT PHOSPHOTYROSINE PROTEIN PHOSPHATASE"/>
    <property type="match status" value="1"/>
</dbReference>
<dbReference type="InterPro" id="IPR023485">
    <property type="entry name" value="Ptyr_pPase"/>
</dbReference>
<evidence type="ECO:0000259" key="6">
    <source>
        <dbReference type="SMART" id="SM00226"/>
    </source>
</evidence>
<dbReference type="InterPro" id="IPR036196">
    <property type="entry name" value="Ptyr_pPase_sf"/>
</dbReference>
<protein>
    <recommendedName>
        <fullName evidence="2">protein-tyrosine-phosphatase</fullName>
        <ecNumber evidence="2">3.1.3.48</ecNumber>
    </recommendedName>
</protein>
<evidence type="ECO:0000256" key="3">
    <source>
        <dbReference type="ARBA" id="ARBA00022801"/>
    </source>
</evidence>
<accession>A0A1I5BWF7</accession>
<keyword evidence="3" id="KW-0378">Hydrolase</keyword>
<reference evidence="8" key="1">
    <citation type="submission" date="2016-10" db="EMBL/GenBank/DDBJ databases">
        <authorList>
            <person name="Varghese N."/>
            <person name="Submissions S."/>
        </authorList>
    </citation>
    <scope>NUCLEOTIDE SEQUENCE [LARGE SCALE GENOMIC DNA]</scope>
    <source>
        <strain evidence="8">DSM 23925</strain>
    </source>
</reference>
<dbReference type="PANTHER" id="PTHR11717">
    <property type="entry name" value="LOW MOLECULAR WEIGHT PROTEIN TYROSINE PHOSPHATASE"/>
    <property type="match status" value="1"/>
</dbReference>
<dbReference type="InterPro" id="IPR050438">
    <property type="entry name" value="LMW_PTPase"/>
</dbReference>
<feature type="active site" description="Proton donor" evidence="5">
    <location>
        <position position="128"/>
    </location>
</feature>
<organism evidence="7 8">
    <name type="scientific">Bizionia echini</name>
    <dbReference type="NCBI Taxonomy" id="649333"/>
    <lineage>
        <taxon>Bacteria</taxon>
        <taxon>Pseudomonadati</taxon>
        <taxon>Bacteroidota</taxon>
        <taxon>Flavobacteriia</taxon>
        <taxon>Flavobacteriales</taxon>
        <taxon>Flavobacteriaceae</taxon>
        <taxon>Bizionia</taxon>
    </lineage>
</organism>
<evidence type="ECO:0000256" key="5">
    <source>
        <dbReference type="PIRSR" id="PIRSR617867-1"/>
    </source>
</evidence>
<dbReference type="SMART" id="SM00226">
    <property type="entry name" value="LMWPc"/>
    <property type="match status" value="1"/>
</dbReference>